<dbReference type="InterPro" id="IPR050767">
    <property type="entry name" value="Sel1_AlgK"/>
</dbReference>
<evidence type="ECO:0000259" key="2">
    <source>
        <dbReference type="PROSITE" id="PS50011"/>
    </source>
</evidence>
<dbReference type="InterPro" id="IPR000719">
    <property type="entry name" value="Prot_kinase_dom"/>
</dbReference>
<evidence type="ECO:0000313" key="4">
    <source>
        <dbReference type="Proteomes" id="UP000247702"/>
    </source>
</evidence>
<dbReference type="InterPro" id="IPR006597">
    <property type="entry name" value="Sel1-like"/>
</dbReference>
<dbReference type="InterPro" id="IPR011009">
    <property type="entry name" value="Kinase-like_dom_sf"/>
</dbReference>
<dbReference type="STRING" id="94130.A0A2Z6QJ49"/>
<dbReference type="SUPFAM" id="SSF56112">
    <property type="entry name" value="Protein kinase-like (PK-like)"/>
    <property type="match status" value="1"/>
</dbReference>
<dbReference type="Gene3D" id="1.25.40.10">
    <property type="entry name" value="Tetratricopeptide repeat domain"/>
    <property type="match status" value="3"/>
</dbReference>
<dbReference type="EMBL" id="BEXD01000782">
    <property type="protein sequence ID" value="GBB90163.1"/>
    <property type="molecule type" value="Genomic_DNA"/>
</dbReference>
<feature type="domain" description="Protein kinase" evidence="2">
    <location>
        <begin position="526"/>
        <end position="806"/>
    </location>
</feature>
<gene>
    <name evidence="3" type="ORF">RclHR1_17010003</name>
</gene>
<dbReference type="SUPFAM" id="SSF81901">
    <property type="entry name" value="HCP-like"/>
    <property type="match status" value="3"/>
</dbReference>
<comment type="similarity">
    <text evidence="1">Belongs to the sel-1 family.</text>
</comment>
<reference evidence="3 4" key="1">
    <citation type="submission" date="2017-11" db="EMBL/GenBank/DDBJ databases">
        <title>The genome of Rhizophagus clarus HR1 reveals common genetic basis of auxotrophy among arbuscular mycorrhizal fungi.</title>
        <authorList>
            <person name="Kobayashi Y."/>
        </authorList>
    </citation>
    <scope>NUCLEOTIDE SEQUENCE [LARGE SCALE GENOMIC DNA]</scope>
    <source>
        <strain evidence="3 4">HR1</strain>
    </source>
</reference>
<dbReference type="Proteomes" id="UP000247702">
    <property type="component" value="Unassembled WGS sequence"/>
</dbReference>
<evidence type="ECO:0000313" key="3">
    <source>
        <dbReference type="EMBL" id="GBB90163.1"/>
    </source>
</evidence>
<dbReference type="GO" id="GO:0005524">
    <property type="term" value="F:ATP binding"/>
    <property type="evidence" value="ECO:0007669"/>
    <property type="project" value="InterPro"/>
</dbReference>
<accession>A0A2Z6QJ49</accession>
<dbReference type="InterPro" id="IPR001245">
    <property type="entry name" value="Ser-Thr/Tyr_kinase_cat_dom"/>
</dbReference>
<dbReference type="AlphaFoldDB" id="A0A2Z6QJ49"/>
<dbReference type="Pfam" id="PF07714">
    <property type="entry name" value="PK_Tyr_Ser-Thr"/>
    <property type="match status" value="1"/>
</dbReference>
<proteinExistence type="inferred from homology"/>
<name>A0A2Z6QJ49_9GLOM</name>
<dbReference type="SMART" id="SM00671">
    <property type="entry name" value="SEL1"/>
    <property type="match status" value="13"/>
</dbReference>
<dbReference type="PANTHER" id="PTHR11102">
    <property type="entry name" value="SEL-1-LIKE PROTEIN"/>
    <property type="match status" value="1"/>
</dbReference>
<comment type="caution">
    <text evidence="3">The sequence shown here is derived from an EMBL/GenBank/DDBJ whole genome shotgun (WGS) entry which is preliminary data.</text>
</comment>
<dbReference type="PANTHER" id="PTHR11102:SF160">
    <property type="entry name" value="ERAD-ASSOCIATED E3 UBIQUITIN-PROTEIN LIGASE COMPONENT HRD3"/>
    <property type="match status" value="1"/>
</dbReference>
<organism evidence="3 4">
    <name type="scientific">Rhizophagus clarus</name>
    <dbReference type="NCBI Taxonomy" id="94130"/>
    <lineage>
        <taxon>Eukaryota</taxon>
        <taxon>Fungi</taxon>
        <taxon>Fungi incertae sedis</taxon>
        <taxon>Mucoromycota</taxon>
        <taxon>Glomeromycotina</taxon>
        <taxon>Glomeromycetes</taxon>
        <taxon>Glomerales</taxon>
        <taxon>Glomeraceae</taxon>
        <taxon>Rhizophagus</taxon>
    </lineage>
</organism>
<protein>
    <recommendedName>
        <fullName evidence="2">Protein kinase domain-containing protein</fullName>
    </recommendedName>
</protein>
<evidence type="ECO:0000256" key="1">
    <source>
        <dbReference type="ARBA" id="ARBA00038101"/>
    </source>
</evidence>
<sequence length="886" mass="101305">MSSNNIKKDLEKAFHWFQKAAESGSVEAMGGLAICYNNGKGTEKDLKKAFHWFHEAAKGGSVVAMCALASCYDNGEGTEKDLEKAFYWYQKAAEGGSVEAMGILAICYKSGEGTEKDPEKAFHWFRKAAESGSVGVMGILAICYNNGEGTEKDPEKAFYWCQKAAEGGNIEAMCGLTFYYKNGEGTKKDLEKAFYWCQKAAESGSVKAMHSLAIYYKDGEGTEKDLEKAFLWCQKVAESGNIEAMRGLAMCYNDGEGTEKDLDKAFYWYQKAAEGGSVKAMCGLAIHYKNGKGTDKDLEKVFHWYQKAAESGSVEAMCGLAICYNNGEGTEKDPEKAFYWCQKAAESGNVEAMCSLTICYKDGKGTKKDLEKTVYWCQKAAEGGSVEAMGDLAICYKNGKGTKKDTEKAFYWCQKAAESGNAEAMHDLAIYYKNGEGTEKDWEKAFYWYQKTAENNKINFKNEFCNKCKHLCTNYQWCQQCNSKQFQQEFSKWTSKNEYVDNFIQEAQLNAKNNYEVLEWIPYNKLSNINYYDKGGFSKIHKANWLDGPIDSWNFDKQQWNRWNFQTGYDVILKTLDNSSSIDNKFLDEWKYHYNCQKNSFSKFIQIFGITQDPNRLDYTIVMSYAKKGNLRKCLSDIIKLKWQDKLQLLEKIVLGLKVIHESDLIHSDFHDGNILISDNHNELFIIDLGLCKPISNLQTSDKKDNEIFGVVPYMAPEVLRREPYTQASDIYSFSIIMWEFTSGIPPFNDKAHDHQLIYDICKSERPEIKKNTPKCYVNLMKKCWDSNPSNRPTITELENVISEWIRCIDKFYKINRDGNNKYQVPDVNNKLYDDMLEFVKANNTLALEQTENSTIVQFHSQAYYTSRNITEILVNENSECLECMI</sequence>
<dbReference type="Pfam" id="PF08238">
    <property type="entry name" value="Sel1"/>
    <property type="match status" value="13"/>
</dbReference>
<keyword evidence="4" id="KW-1185">Reference proteome</keyword>
<dbReference type="Gene3D" id="1.10.510.10">
    <property type="entry name" value="Transferase(Phosphotransferase) domain 1"/>
    <property type="match status" value="1"/>
</dbReference>
<dbReference type="InterPro" id="IPR011990">
    <property type="entry name" value="TPR-like_helical_dom_sf"/>
</dbReference>
<dbReference type="GO" id="GO:0004672">
    <property type="term" value="F:protein kinase activity"/>
    <property type="evidence" value="ECO:0007669"/>
    <property type="project" value="InterPro"/>
</dbReference>
<dbReference type="PROSITE" id="PS50011">
    <property type="entry name" value="PROTEIN_KINASE_DOM"/>
    <property type="match status" value="1"/>
</dbReference>